<dbReference type="EMBL" id="JARBJD010000045">
    <property type="protein sequence ID" value="KAK2957573.1"/>
    <property type="molecule type" value="Genomic_DNA"/>
</dbReference>
<name>A0ABQ9Y1F2_9EUKA</name>
<evidence type="ECO:0000313" key="1">
    <source>
        <dbReference type="EMBL" id="KAK2957573.1"/>
    </source>
</evidence>
<protein>
    <recommendedName>
        <fullName evidence="3">Ig-like domain-containing protein</fullName>
    </recommendedName>
</protein>
<accession>A0ABQ9Y1F2</accession>
<organism evidence="1 2">
    <name type="scientific">Blattamonas nauphoetae</name>
    <dbReference type="NCBI Taxonomy" id="2049346"/>
    <lineage>
        <taxon>Eukaryota</taxon>
        <taxon>Metamonada</taxon>
        <taxon>Preaxostyla</taxon>
        <taxon>Oxymonadida</taxon>
        <taxon>Blattamonas</taxon>
    </lineage>
</organism>
<gene>
    <name evidence="1" type="ORF">BLNAU_7472</name>
</gene>
<reference evidence="1 2" key="1">
    <citation type="journal article" date="2022" name="bioRxiv">
        <title>Genomics of Preaxostyla Flagellates Illuminates Evolutionary Transitions and the Path Towards Mitochondrial Loss.</title>
        <authorList>
            <person name="Novak L.V.F."/>
            <person name="Treitli S.C."/>
            <person name="Pyrih J."/>
            <person name="Halakuc P."/>
            <person name="Pipaliya S.V."/>
            <person name="Vacek V."/>
            <person name="Brzon O."/>
            <person name="Soukal P."/>
            <person name="Eme L."/>
            <person name="Dacks J.B."/>
            <person name="Karnkowska A."/>
            <person name="Elias M."/>
            <person name="Hampl V."/>
        </authorList>
    </citation>
    <scope>NUCLEOTIDE SEQUENCE [LARGE SCALE GENOMIC DNA]</scope>
    <source>
        <strain evidence="1">NAU3</strain>
        <tissue evidence="1">Gut</tissue>
    </source>
</reference>
<evidence type="ECO:0000313" key="2">
    <source>
        <dbReference type="Proteomes" id="UP001281761"/>
    </source>
</evidence>
<dbReference type="Proteomes" id="UP001281761">
    <property type="component" value="Unassembled WGS sequence"/>
</dbReference>
<keyword evidence="2" id="KW-1185">Reference proteome</keyword>
<sequence>MKSQKDKKTPSSCRGEENMSALKIAESFCTSGRRKYAGNNSFRITQVNSNDDLSVKNETHCTVSFAAGWTQSSSTVAYGQSFSVKSVSSSSASFLVRSSVLVNIPNAPCVTNISCTLTTNFTHFEVTISGSALPTSGTYTTRLSSSYSFDVTLSEGVWKSEPIEGNATNGLLFNSAYTLSSISRGSDQILLNTTSFSTPAGPTLSNVSCSLDSSDLSFAVLTLSGLRMPSSSDYKLTVVEDGGSTEVTLDVSFTSSTDGNGRVEVYSKENTLQYGHSYSVISLFLGSLSISLPSPITFSTPPAPIRVEDAKAALNDIRTEVVVELSGMSFIAGDWQIALPTTPPRVVRGELGKNGKIVCAVEGDRPSTKPPVLWRDYDETDQTKLLFGSTYKMSTVRLNGNEVIVNDDVFFTVPHAPFITSTSFSFMNRQHTSCKLSFEGTDLVLGEYNVTLDPPFWVVVSFSSDLLGTTGEVKIGWADSIKYSQTYKIQSIIRTDNVNDVIQFDSDIEIATEPKPDSIVLFVNSSGSSSPFCGDSSLPCSSVDVGFSIVSGIGFAHSEMKIVESASQSSQHSVSSGSVLSLSASSTVSATLEIDPSTSMGSQTGLFVVSSARLEFHEVSVSVLQTDPSFILVYANNSTLVLKNTSFSGNPLLSSYHNSDSSEHSQFVCGWSTGLFQGVATRSPRYD</sequence>
<proteinExistence type="predicted"/>
<evidence type="ECO:0008006" key="3">
    <source>
        <dbReference type="Google" id="ProtNLM"/>
    </source>
</evidence>
<comment type="caution">
    <text evidence="1">The sequence shown here is derived from an EMBL/GenBank/DDBJ whole genome shotgun (WGS) entry which is preliminary data.</text>
</comment>